<proteinExistence type="predicted"/>
<comment type="caution">
    <text evidence="1">The sequence shown here is derived from an EMBL/GenBank/DDBJ whole genome shotgun (WGS) entry which is preliminary data.</text>
</comment>
<dbReference type="RefSeq" id="WP_223282642.1">
    <property type="nucleotide sequence ID" value="NZ_BNDS01000007.1"/>
</dbReference>
<evidence type="ECO:0000313" key="1">
    <source>
        <dbReference type="EMBL" id="GHH98516.1"/>
    </source>
</evidence>
<dbReference type="Proteomes" id="UP000637074">
    <property type="component" value="Unassembled WGS sequence"/>
</dbReference>
<reference evidence="1 2" key="1">
    <citation type="journal article" date="2022" name="Int. J. Syst. Evol. Microbiol.">
        <title>Neobacillus kokaensis sp. nov., isolated from soil.</title>
        <authorList>
            <person name="Yuki K."/>
            <person name="Matsubara H."/>
            <person name="Yamaguchi S."/>
        </authorList>
    </citation>
    <scope>NUCLEOTIDE SEQUENCE [LARGE SCALE GENOMIC DNA]</scope>
    <source>
        <strain evidence="1 2">LOB 377</strain>
    </source>
</reference>
<evidence type="ECO:0000313" key="2">
    <source>
        <dbReference type="Proteomes" id="UP000637074"/>
    </source>
</evidence>
<organism evidence="1 2">
    <name type="scientific">Neobacillus kokaensis</name>
    <dbReference type="NCBI Taxonomy" id="2759023"/>
    <lineage>
        <taxon>Bacteria</taxon>
        <taxon>Bacillati</taxon>
        <taxon>Bacillota</taxon>
        <taxon>Bacilli</taxon>
        <taxon>Bacillales</taxon>
        <taxon>Bacillaceae</taxon>
        <taxon>Neobacillus</taxon>
    </lineage>
</organism>
<dbReference type="EMBL" id="BNDS01000007">
    <property type="protein sequence ID" value="GHH98516.1"/>
    <property type="molecule type" value="Genomic_DNA"/>
</dbReference>
<accession>A0ABQ3NA11</accession>
<protein>
    <submittedName>
        <fullName evidence="1">Uncharacterized protein</fullName>
    </submittedName>
</protein>
<keyword evidence="2" id="KW-1185">Reference proteome</keyword>
<name>A0ABQ3NA11_9BACI</name>
<gene>
    <name evidence="1" type="ORF">AM1BK_20590</name>
</gene>
<sequence length="59" mass="6754">MVKVKEFANLGEICGGVTVEVHPDGDKVIDVLLKWKQNRFMQNILGFKFKKQKAYSETP</sequence>